<dbReference type="Proteomes" id="UP000005426">
    <property type="component" value="Unassembled WGS sequence"/>
</dbReference>
<evidence type="ECO:0000313" key="2">
    <source>
        <dbReference type="Proteomes" id="UP000005426"/>
    </source>
</evidence>
<keyword evidence="2" id="KW-1185">Reference proteome</keyword>
<sequence length="59" mass="6290">MLEPGTYSVSSYIPLGSTENPSTVPGCSISQLMPPRTFGSRRVFLASSSSFGAIYSIEQ</sequence>
<evidence type="ECO:0000313" key="1">
    <source>
        <dbReference type="EMBL" id="EHK47380.1"/>
    </source>
</evidence>
<reference evidence="1 2" key="1">
    <citation type="journal article" date="2011" name="Genome Biol.">
        <title>Comparative genome sequence analysis underscores mycoparasitism as the ancestral life style of Trichoderma.</title>
        <authorList>
            <person name="Kubicek C.P."/>
            <person name="Herrera-Estrella A."/>
            <person name="Seidl-Seiboth V."/>
            <person name="Martinez D.A."/>
            <person name="Druzhinina I.S."/>
            <person name="Thon M."/>
            <person name="Zeilinger S."/>
            <person name="Casas-Flores S."/>
            <person name="Horwitz B.A."/>
            <person name="Mukherjee P.K."/>
            <person name="Mukherjee M."/>
            <person name="Kredics L."/>
            <person name="Alcaraz L.D."/>
            <person name="Aerts A."/>
            <person name="Antal Z."/>
            <person name="Atanasova L."/>
            <person name="Cervantes-Badillo M.G."/>
            <person name="Challacombe J."/>
            <person name="Chertkov O."/>
            <person name="McCluskey K."/>
            <person name="Coulpier F."/>
            <person name="Deshpande N."/>
            <person name="von Doehren H."/>
            <person name="Ebbole D.J."/>
            <person name="Esquivel-Naranjo E.U."/>
            <person name="Fekete E."/>
            <person name="Flipphi M."/>
            <person name="Glaser F."/>
            <person name="Gomez-Rodriguez E.Y."/>
            <person name="Gruber S."/>
            <person name="Han C."/>
            <person name="Henrissat B."/>
            <person name="Hermosa R."/>
            <person name="Hernandez-Onate M."/>
            <person name="Karaffa L."/>
            <person name="Kosti I."/>
            <person name="Le Crom S."/>
            <person name="Lindquist E."/>
            <person name="Lucas S."/>
            <person name="Luebeck M."/>
            <person name="Luebeck P.S."/>
            <person name="Margeot A."/>
            <person name="Metz B."/>
            <person name="Misra M."/>
            <person name="Nevalainen H."/>
            <person name="Omann M."/>
            <person name="Packer N."/>
            <person name="Perrone G."/>
            <person name="Uresti-Rivera E.E."/>
            <person name="Salamov A."/>
            <person name="Schmoll M."/>
            <person name="Seiboth B."/>
            <person name="Shapiro H."/>
            <person name="Sukno S."/>
            <person name="Tamayo-Ramos J.A."/>
            <person name="Tisch D."/>
            <person name="Wiest A."/>
            <person name="Wilkinson H.H."/>
            <person name="Zhang M."/>
            <person name="Coutinho P.M."/>
            <person name="Kenerley C.M."/>
            <person name="Monte E."/>
            <person name="Baker S.E."/>
            <person name="Grigoriev I.V."/>
        </authorList>
    </citation>
    <scope>NUCLEOTIDE SEQUENCE [LARGE SCALE GENOMIC DNA]</scope>
    <source>
        <strain evidence="2">ATCC 20476 / IMI 206040</strain>
    </source>
</reference>
<organism evidence="1 2">
    <name type="scientific">Hypocrea atroviridis (strain ATCC 20476 / IMI 206040)</name>
    <name type="common">Trichoderma atroviride</name>
    <dbReference type="NCBI Taxonomy" id="452589"/>
    <lineage>
        <taxon>Eukaryota</taxon>
        <taxon>Fungi</taxon>
        <taxon>Dikarya</taxon>
        <taxon>Ascomycota</taxon>
        <taxon>Pezizomycotina</taxon>
        <taxon>Sordariomycetes</taxon>
        <taxon>Hypocreomycetidae</taxon>
        <taxon>Hypocreales</taxon>
        <taxon>Hypocreaceae</taxon>
        <taxon>Trichoderma</taxon>
    </lineage>
</organism>
<gene>
    <name evidence="1" type="ORF">TRIATDRAFT_255859</name>
</gene>
<dbReference type="HOGENOM" id="CLU_2961082_0_0_1"/>
<accession>G9NPA7</accession>
<dbReference type="AlphaFoldDB" id="G9NPA7"/>
<comment type="caution">
    <text evidence="1">The sequence shown here is derived from an EMBL/GenBank/DDBJ whole genome shotgun (WGS) entry which is preliminary data.</text>
</comment>
<proteinExistence type="predicted"/>
<protein>
    <submittedName>
        <fullName evidence="1">Uncharacterized protein</fullName>
    </submittedName>
</protein>
<name>G9NPA7_HYPAI</name>
<dbReference type="EMBL" id="ABDG02000020">
    <property type="protein sequence ID" value="EHK47380.1"/>
    <property type="molecule type" value="Genomic_DNA"/>
</dbReference>